<evidence type="ECO:0000256" key="1">
    <source>
        <dbReference type="ARBA" id="ARBA00005979"/>
    </source>
</evidence>
<keyword evidence="7" id="KW-1185">Reference proteome</keyword>
<keyword evidence="3" id="KW-0288">FMN</keyword>
<keyword evidence="2" id="KW-0285">Flavoprotein</keyword>
<evidence type="ECO:0000313" key="6">
    <source>
        <dbReference type="EMBL" id="RGP69487.1"/>
    </source>
</evidence>
<dbReference type="PANTHER" id="PTHR43656">
    <property type="entry name" value="BINDING OXIDOREDUCTASE, PUTATIVE (AFU_ORTHOLOGUE AFUA_2G08260)-RELATED"/>
    <property type="match status" value="1"/>
</dbReference>
<feature type="domain" description="NADH:flavin oxidoreductase/NADH oxidase N-terminal" evidence="5">
    <location>
        <begin position="16"/>
        <end position="309"/>
    </location>
</feature>
<dbReference type="InterPro" id="IPR013785">
    <property type="entry name" value="Aldolase_TIM"/>
</dbReference>
<reference evidence="6 7" key="1">
    <citation type="journal article" date="2018" name="PLoS Pathog.">
        <title>Evolution of structural diversity of trichothecenes, a family of toxins produced by plant pathogenic and entomopathogenic fungi.</title>
        <authorList>
            <person name="Proctor R.H."/>
            <person name="McCormick S.P."/>
            <person name="Kim H.S."/>
            <person name="Cardoza R.E."/>
            <person name="Stanley A.M."/>
            <person name="Lindo L."/>
            <person name="Kelly A."/>
            <person name="Brown D.W."/>
            <person name="Lee T."/>
            <person name="Vaughan M.M."/>
            <person name="Alexander N.J."/>
            <person name="Busman M."/>
            <person name="Gutierrez S."/>
        </authorList>
    </citation>
    <scope>NUCLEOTIDE SEQUENCE [LARGE SCALE GENOMIC DNA]</scope>
    <source>
        <strain evidence="6 7">NRRL 3299</strain>
    </source>
</reference>
<dbReference type="GO" id="GO:0016491">
    <property type="term" value="F:oxidoreductase activity"/>
    <property type="evidence" value="ECO:0007669"/>
    <property type="project" value="UniProtKB-KW"/>
</dbReference>
<dbReference type="PANTHER" id="PTHR43656:SF2">
    <property type="entry name" value="BINDING OXIDOREDUCTASE, PUTATIVE (AFU_ORTHOLOGUE AFUA_2G08260)-RELATED"/>
    <property type="match status" value="1"/>
</dbReference>
<dbReference type="SUPFAM" id="SSF51395">
    <property type="entry name" value="FMN-linked oxidoreductases"/>
    <property type="match status" value="1"/>
</dbReference>
<keyword evidence="4" id="KW-0560">Oxidoreductase</keyword>
<dbReference type="Pfam" id="PF00724">
    <property type="entry name" value="Oxidored_FMN"/>
    <property type="match status" value="1"/>
</dbReference>
<dbReference type="EMBL" id="PXOF01000060">
    <property type="protein sequence ID" value="RGP69487.1"/>
    <property type="molecule type" value="Genomic_DNA"/>
</dbReference>
<proteinExistence type="inferred from homology"/>
<protein>
    <submittedName>
        <fullName evidence="6">Nadh:flavin oxidoreductase nadh oxidase</fullName>
    </submittedName>
</protein>
<dbReference type="GO" id="GO:0010181">
    <property type="term" value="F:FMN binding"/>
    <property type="evidence" value="ECO:0007669"/>
    <property type="project" value="InterPro"/>
</dbReference>
<comment type="caution">
    <text evidence="6">The sequence shown here is derived from an EMBL/GenBank/DDBJ whole genome shotgun (WGS) entry which is preliminary data.</text>
</comment>
<organism evidence="6 7">
    <name type="scientific">Fusarium sporotrichioides</name>
    <dbReference type="NCBI Taxonomy" id="5514"/>
    <lineage>
        <taxon>Eukaryota</taxon>
        <taxon>Fungi</taxon>
        <taxon>Dikarya</taxon>
        <taxon>Ascomycota</taxon>
        <taxon>Pezizomycotina</taxon>
        <taxon>Sordariomycetes</taxon>
        <taxon>Hypocreomycetidae</taxon>
        <taxon>Hypocreales</taxon>
        <taxon>Nectriaceae</taxon>
        <taxon>Fusarium</taxon>
    </lineage>
</organism>
<evidence type="ECO:0000256" key="4">
    <source>
        <dbReference type="ARBA" id="ARBA00023002"/>
    </source>
</evidence>
<evidence type="ECO:0000256" key="3">
    <source>
        <dbReference type="ARBA" id="ARBA00022643"/>
    </source>
</evidence>
<dbReference type="Proteomes" id="UP000266152">
    <property type="component" value="Unassembled WGS sequence"/>
</dbReference>
<dbReference type="InterPro" id="IPR001155">
    <property type="entry name" value="OxRdtase_FMN_N"/>
</dbReference>
<dbReference type="InterPro" id="IPR051799">
    <property type="entry name" value="NADH_flavin_oxidoreductase"/>
</dbReference>
<dbReference type="STRING" id="5514.A0A395SBE2"/>
<comment type="similarity">
    <text evidence="1">Belongs to the NADH:flavin oxidoreductase/NADH oxidase family.</text>
</comment>
<evidence type="ECO:0000259" key="5">
    <source>
        <dbReference type="Pfam" id="PF00724"/>
    </source>
</evidence>
<evidence type="ECO:0000256" key="2">
    <source>
        <dbReference type="ARBA" id="ARBA00022630"/>
    </source>
</evidence>
<gene>
    <name evidence="6" type="ORF">FSPOR_4591</name>
</gene>
<accession>A0A395SBE2</accession>
<dbReference type="Gene3D" id="3.20.20.70">
    <property type="entry name" value="Aldolase class I"/>
    <property type="match status" value="2"/>
</dbReference>
<name>A0A395SBE2_FUSSP</name>
<dbReference type="AlphaFoldDB" id="A0A395SBE2"/>
<evidence type="ECO:0000313" key="7">
    <source>
        <dbReference type="Proteomes" id="UP000266152"/>
    </source>
</evidence>
<sequence>MSENISTAQSLPDDKINNVYRQWARGGWGLIITVDDRYLGTSTDLALNSSLSDEAIAKSWSAWAQSCNKQGTPAIMQLNHPGRQCPIGAGKHGLLTKNLAPSAIGLHMGPGILAKSISKIAFGSPREIDGQEIDLIVGQFARAAKLATKSGFAGVEIHASHGYGGDAVGRARLLTEVIAAVRNVLPNVSSLGVLVSAVNENDDGELQDRLEQLDAVVQAGVDYLHISGGTFEKPAMFLGSNLGKDEEKSGRMHPYFQSFSRLAKSRFQNIPIIVTGGFRDRASIENALVSGDTDMVGIARPAAVNPHLALSTILNREVDDKRATFHHRKVEAPWVVRQVGVTALNVHMDNAWYLGHLTKFSHLTG</sequence>